<dbReference type="SUPFAM" id="SSF52540">
    <property type="entry name" value="P-loop containing nucleoside triphosphate hydrolases"/>
    <property type="match status" value="1"/>
</dbReference>
<name>A0A1D6HVR8_MAIZE</name>
<sequence length="143" mass="15790">MTELQGLTSSLLPQDEGEVVSNAVADLCSQFVVMLILRGVKPVISGQVLLDNVDVKTLQLKQLRDQISLMNQELALFASTILENILDGKPDATISLKEKIQLHSTSLLFMEQIGADELMWSWDLTQHAAGEFSFAMVQANDML</sequence>
<dbReference type="InterPro" id="IPR039421">
    <property type="entry name" value="Type_1_exporter"/>
</dbReference>
<dbReference type="ExpressionAtlas" id="A0A1D6HVR8">
    <property type="expression patterns" value="baseline and differential"/>
</dbReference>
<dbReference type="AlphaFoldDB" id="A0A1D6HVR8"/>
<dbReference type="SMR" id="A0A1D6HVR8"/>
<dbReference type="EMBL" id="CM007650">
    <property type="protein sequence ID" value="ONM52326.1"/>
    <property type="molecule type" value="Genomic_DNA"/>
</dbReference>
<protein>
    <submittedName>
        <fullName evidence="1">Uncharacterized protein</fullName>
    </submittedName>
</protein>
<proteinExistence type="predicted"/>
<dbReference type="PANTHER" id="PTHR24222:SF76">
    <property type="entry name" value="MYCOBACTIN IMPORT ATP-BINDING_PERMEASE PROTEIN IRTB"/>
    <property type="match status" value="1"/>
</dbReference>
<gene>
    <name evidence="1" type="ORF">ZEAMMB73_Zm00001d019131</name>
</gene>
<accession>A0A1D6HVR8</accession>
<dbReference type="Gene3D" id="3.40.50.300">
    <property type="entry name" value="P-loop containing nucleotide triphosphate hydrolases"/>
    <property type="match status" value="1"/>
</dbReference>
<reference evidence="1" key="1">
    <citation type="submission" date="2015-12" db="EMBL/GenBank/DDBJ databases">
        <title>Update maize B73 reference genome by single molecule sequencing technologies.</title>
        <authorList>
            <consortium name="Maize Genome Sequencing Project"/>
            <person name="Ware D."/>
        </authorList>
    </citation>
    <scope>NUCLEOTIDE SEQUENCE [LARGE SCALE GENOMIC DNA]</scope>
    <source>
        <tissue evidence="1">Seedling</tissue>
    </source>
</reference>
<dbReference type="InterPro" id="IPR027417">
    <property type="entry name" value="P-loop_NTPase"/>
</dbReference>
<organism evidence="1">
    <name type="scientific">Zea mays</name>
    <name type="common">Maize</name>
    <dbReference type="NCBI Taxonomy" id="4577"/>
    <lineage>
        <taxon>Eukaryota</taxon>
        <taxon>Viridiplantae</taxon>
        <taxon>Streptophyta</taxon>
        <taxon>Embryophyta</taxon>
        <taxon>Tracheophyta</taxon>
        <taxon>Spermatophyta</taxon>
        <taxon>Magnoliopsida</taxon>
        <taxon>Liliopsida</taxon>
        <taxon>Poales</taxon>
        <taxon>Poaceae</taxon>
        <taxon>PACMAD clade</taxon>
        <taxon>Panicoideae</taxon>
        <taxon>Andropogonodae</taxon>
        <taxon>Andropogoneae</taxon>
        <taxon>Tripsacinae</taxon>
        <taxon>Zea</taxon>
    </lineage>
</organism>
<dbReference type="InParanoid" id="A0A1D6HVR8"/>
<evidence type="ECO:0000313" key="1">
    <source>
        <dbReference type="EMBL" id="ONM52326.1"/>
    </source>
</evidence>
<dbReference type="PANTHER" id="PTHR24222">
    <property type="entry name" value="ABC TRANSPORTER B FAMILY"/>
    <property type="match status" value="1"/>
</dbReference>